<feature type="region of interest" description="Disordered" evidence="1">
    <location>
        <begin position="69"/>
        <end position="150"/>
    </location>
</feature>
<feature type="compositionally biased region" description="Low complexity" evidence="1">
    <location>
        <begin position="69"/>
        <end position="80"/>
    </location>
</feature>
<gene>
    <name evidence="4" type="ORF">GCM10011487_06290</name>
</gene>
<organism evidence="4 5">
    <name type="scientific">Steroidobacter agaridevorans</name>
    <dbReference type="NCBI Taxonomy" id="2695856"/>
    <lineage>
        <taxon>Bacteria</taxon>
        <taxon>Pseudomonadati</taxon>
        <taxon>Pseudomonadota</taxon>
        <taxon>Gammaproteobacteria</taxon>
        <taxon>Steroidobacterales</taxon>
        <taxon>Steroidobacteraceae</taxon>
        <taxon>Steroidobacter</taxon>
    </lineage>
</organism>
<comment type="caution">
    <text evidence="4">The sequence shown here is derived from an EMBL/GenBank/DDBJ whole genome shotgun (WGS) entry which is preliminary data.</text>
</comment>
<feature type="transmembrane region" description="Helical" evidence="2">
    <location>
        <begin position="37"/>
        <end position="58"/>
    </location>
</feature>
<evidence type="ECO:0000256" key="2">
    <source>
        <dbReference type="SAM" id="Phobius"/>
    </source>
</evidence>
<feature type="compositionally biased region" description="Low complexity" evidence="1">
    <location>
        <begin position="91"/>
        <end position="117"/>
    </location>
</feature>
<proteinExistence type="predicted"/>
<keyword evidence="2" id="KW-0472">Membrane</keyword>
<evidence type="ECO:0000256" key="1">
    <source>
        <dbReference type="SAM" id="MobiDB-lite"/>
    </source>
</evidence>
<sequence length="269" mass="29150">MSFILDALKKSENERQRHVGPSLADVHVVRRNAERPWWVVAVAALLVVNLGVLMVVLIRDGDAKPVQPAQQAPVQAAPQQTYNVPPPQAAPAPTQQYQYQYQQQPPAQPTYQQTVPTDPSVRSLADEANGYGESYPEDPANSHLAGAGAVPEGPPMVRQIQPPAVQPLPSGAVFESRQAANAPAAGTGALVGNETLPTFDDLVSSGTNLPDLHLDIHVNSQQPSERFVFVNMRKYLEGEATKEGPTVERITAEGVILNQRGLRFLLPRQ</sequence>
<keyword evidence="2" id="KW-0812">Transmembrane</keyword>
<evidence type="ECO:0000313" key="5">
    <source>
        <dbReference type="Proteomes" id="UP000445000"/>
    </source>
</evidence>
<evidence type="ECO:0000259" key="3">
    <source>
        <dbReference type="Pfam" id="PF16537"/>
    </source>
</evidence>
<reference evidence="5" key="1">
    <citation type="submission" date="2020-01" db="EMBL/GenBank/DDBJ databases">
        <title>'Steroidobacter agaridevorans' sp. nov., agar-degrading bacteria isolated from rhizosphere soils.</title>
        <authorList>
            <person name="Ikenaga M."/>
            <person name="Kataoka M."/>
            <person name="Murouchi A."/>
            <person name="Katsuragi S."/>
            <person name="Sakai M."/>
        </authorList>
    </citation>
    <scope>NUCLEOTIDE SEQUENCE [LARGE SCALE GENOMIC DNA]</scope>
    <source>
        <strain evidence="5">YU21-B</strain>
    </source>
</reference>
<keyword evidence="2" id="KW-1133">Transmembrane helix</keyword>
<evidence type="ECO:0000313" key="4">
    <source>
        <dbReference type="EMBL" id="GFE78629.1"/>
    </source>
</evidence>
<dbReference type="AlphaFoldDB" id="A0A829Y5X2"/>
<dbReference type="GO" id="GO:0015627">
    <property type="term" value="C:type II protein secretion system complex"/>
    <property type="evidence" value="ECO:0007669"/>
    <property type="project" value="InterPro"/>
</dbReference>
<dbReference type="EMBL" id="BLJN01000001">
    <property type="protein sequence ID" value="GFE78629.1"/>
    <property type="molecule type" value="Genomic_DNA"/>
</dbReference>
<dbReference type="InterPro" id="IPR032389">
    <property type="entry name" value="GspB_C"/>
</dbReference>
<dbReference type="RefSeq" id="WP_161810504.1">
    <property type="nucleotide sequence ID" value="NZ_BLJN01000001.1"/>
</dbReference>
<dbReference type="Proteomes" id="UP000445000">
    <property type="component" value="Unassembled WGS sequence"/>
</dbReference>
<name>A0A829Y5X2_9GAMM</name>
<feature type="domain" description="Type II secretion system protein GspB C-terminal" evidence="3">
    <location>
        <begin position="209"/>
        <end position="267"/>
    </location>
</feature>
<keyword evidence="5" id="KW-1185">Reference proteome</keyword>
<accession>A0A829Y5X2</accession>
<protein>
    <recommendedName>
        <fullName evidence="3">Type II secretion system protein GspB C-terminal domain-containing protein</fullName>
    </recommendedName>
</protein>
<dbReference type="Pfam" id="PF16537">
    <property type="entry name" value="T2SSB"/>
    <property type="match status" value="1"/>
</dbReference>